<sequence length="98" mass="10939">MLTVFLGLSLPPWATWWKLLENSVGKIMALWLLLALSVESLTEHCSISGSIPNLRRDSCSCVDNSSSEKCTELLNSLRLFQTARTGTVARDGQLWQEL</sequence>
<organism evidence="1 2">
    <name type="scientific">Patagioenas fasciata monilis</name>
    <dbReference type="NCBI Taxonomy" id="372326"/>
    <lineage>
        <taxon>Eukaryota</taxon>
        <taxon>Metazoa</taxon>
        <taxon>Chordata</taxon>
        <taxon>Craniata</taxon>
        <taxon>Vertebrata</taxon>
        <taxon>Euteleostomi</taxon>
        <taxon>Archelosauria</taxon>
        <taxon>Archosauria</taxon>
        <taxon>Dinosauria</taxon>
        <taxon>Saurischia</taxon>
        <taxon>Theropoda</taxon>
        <taxon>Coelurosauria</taxon>
        <taxon>Aves</taxon>
        <taxon>Neognathae</taxon>
        <taxon>Neoaves</taxon>
        <taxon>Columbimorphae</taxon>
        <taxon>Columbiformes</taxon>
        <taxon>Columbidae</taxon>
        <taxon>Patagioenas</taxon>
    </lineage>
</organism>
<accession>A0A1V4L002</accession>
<dbReference type="AlphaFoldDB" id="A0A1V4L002"/>
<dbReference type="EMBL" id="LSYS01000429">
    <property type="protein sequence ID" value="OPJ90173.1"/>
    <property type="molecule type" value="Genomic_DNA"/>
</dbReference>
<dbReference type="Proteomes" id="UP000190648">
    <property type="component" value="Unassembled WGS sequence"/>
</dbReference>
<protein>
    <submittedName>
        <fullName evidence="1">Uncharacterized protein</fullName>
    </submittedName>
</protein>
<proteinExistence type="predicted"/>
<gene>
    <name evidence="1" type="ORF">AV530_014779</name>
</gene>
<comment type="caution">
    <text evidence="1">The sequence shown here is derived from an EMBL/GenBank/DDBJ whole genome shotgun (WGS) entry which is preliminary data.</text>
</comment>
<evidence type="ECO:0000313" key="1">
    <source>
        <dbReference type="EMBL" id="OPJ90173.1"/>
    </source>
</evidence>
<evidence type="ECO:0000313" key="2">
    <source>
        <dbReference type="Proteomes" id="UP000190648"/>
    </source>
</evidence>
<name>A0A1V4L002_PATFA</name>
<reference evidence="1 2" key="1">
    <citation type="submission" date="2016-02" db="EMBL/GenBank/DDBJ databases">
        <title>Band-tailed pigeon sequencing and assembly.</title>
        <authorList>
            <person name="Soares A.E."/>
            <person name="Novak B.J."/>
            <person name="Rice E.S."/>
            <person name="O'Connell B."/>
            <person name="Chang D."/>
            <person name="Weber S."/>
            <person name="Shapiro B."/>
        </authorList>
    </citation>
    <scope>NUCLEOTIDE SEQUENCE [LARGE SCALE GENOMIC DNA]</scope>
    <source>
        <strain evidence="1">BTP2013</strain>
        <tissue evidence="1">Blood</tissue>
    </source>
</reference>
<keyword evidence="2" id="KW-1185">Reference proteome</keyword>